<organism evidence="9 10">
    <name type="scientific">Lactobacillus iners</name>
    <dbReference type="NCBI Taxonomy" id="147802"/>
    <lineage>
        <taxon>Bacteria</taxon>
        <taxon>Bacillati</taxon>
        <taxon>Bacillota</taxon>
        <taxon>Bacilli</taxon>
        <taxon>Lactobacillales</taxon>
        <taxon>Lactobacillaceae</taxon>
        <taxon>Lactobacillus</taxon>
    </lineage>
</organism>
<dbReference type="PANTHER" id="PTHR34296:SF2">
    <property type="entry name" value="ABC TRANSPORTER GUANOSINE-BINDING PROTEIN NUPN"/>
    <property type="match status" value="1"/>
</dbReference>
<evidence type="ECO:0000256" key="1">
    <source>
        <dbReference type="ARBA" id="ARBA00004193"/>
    </source>
</evidence>
<dbReference type="Proteomes" id="UP000501676">
    <property type="component" value="Chromosome"/>
</dbReference>
<proteinExistence type="inferred from homology"/>
<dbReference type="PROSITE" id="PS51257">
    <property type="entry name" value="PROKAR_LIPOPROTEIN"/>
    <property type="match status" value="1"/>
</dbReference>
<dbReference type="SUPFAM" id="SSF53822">
    <property type="entry name" value="Periplasmic binding protein-like I"/>
    <property type="match status" value="1"/>
</dbReference>
<protein>
    <submittedName>
        <fullName evidence="9">BMP family ABC transporter substrate-binding protein</fullName>
    </submittedName>
</protein>
<keyword evidence="3" id="KW-1003">Cell membrane</keyword>
<dbReference type="GO" id="GO:0005886">
    <property type="term" value="C:plasma membrane"/>
    <property type="evidence" value="ECO:0007669"/>
    <property type="project" value="UniProtKB-SubCell"/>
</dbReference>
<evidence type="ECO:0000256" key="6">
    <source>
        <dbReference type="ARBA" id="ARBA00023288"/>
    </source>
</evidence>
<evidence type="ECO:0000313" key="9">
    <source>
        <dbReference type="EMBL" id="QIH23245.1"/>
    </source>
</evidence>
<dbReference type="InterPro" id="IPR028082">
    <property type="entry name" value="Peripla_BP_I"/>
</dbReference>
<dbReference type="InterPro" id="IPR050957">
    <property type="entry name" value="BMP_lipoprotein"/>
</dbReference>
<feature type="signal peptide" evidence="7">
    <location>
        <begin position="1"/>
        <end position="23"/>
    </location>
</feature>
<dbReference type="InterPro" id="IPR003760">
    <property type="entry name" value="PnrA-like"/>
</dbReference>
<evidence type="ECO:0000256" key="5">
    <source>
        <dbReference type="ARBA" id="ARBA00023136"/>
    </source>
</evidence>
<comment type="subcellular location">
    <subcellularLocation>
        <location evidence="1">Cell membrane</location>
        <topology evidence="1">Lipid-anchor</topology>
    </subcellularLocation>
</comment>
<dbReference type="EMBL" id="CP049228">
    <property type="protein sequence ID" value="QIH23245.1"/>
    <property type="molecule type" value="Genomic_DNA"/>
</dbReference>
<dbReference type="Pfam" id="PF02608">
    <property type="entry name" value="Bmp"/>
    <property type="match status" value="1"/>
</dbReference>
<accession>A0A6G7B7E4</accession>
<name>A0A6G7B7E4_9LACO</name>
<feature type="chain" id="PRO_5039452401" evidence="7">
    <location>
        <begin position="24"/>
        <end position="362"/>
    </location>
</feature>
<comment type="similarity">
    <text evidence="2">Belongs to the BMP lipoprotein family.</text>
</comment>
<keyword evidence="6" id="KW-0449">Lipoprotein</keyword>
<evidence type="ECO:0000256" key="3">
    <source>
        <dbReference type="ARBA" id="ARBA00022475"/>
    </source>
</evidence>
<reference evidence="9 10" key="1">
    <citation type="submission" date="2020-02" db="EMBL/GenBank/DDBJ databases">
        <title>Complete genome sequences of six Lactobacillus iners strains isolated from the human vagina.</title>
        <authorList>
            <person name="France M.T."/>
            <person name="Rutt L."/>
            <person name="Narina S."/>
            <person name="Arbaugh S."/>
            <person name="Humphrys M.S."/>
            <person name="Ma B."/>
            <person name="Hayward M.R."/>
            <person name="Relman D."/>
            <person name="Kwon D.S."/>
            <person name="Ravel J."/>
        </authorList>
    </citation>
    <scope>NUCLEOTIDE SEQUENCE [LARGE SCALE GENOMIC DNA]</scope>
    <source>
        <strain evidence="9 10">C0210C1</strain>
    </source>
</reference>
<evidence type="ECO:0000256" key="7">
    <source>
        <dbReference type="SAM" id="SignalP"/>
    </source>
</evidence>
<dbReference type="Gene3D" id="3.40.50.2300">
    <property type="match status" value="2"/>
</dbReference>
<feature type="domain" description="ABC transporter substrate-binding protein PnrA-like" evidence="8">
    <location>
        <begin position="47"/>
        <end position="357"/>
    </location>
</feature>
<gene>
    <name evidence="9" type="ORF">G6Z83_00165</name>
</gene>
<sequence>MHLNLKKSITLGLVVTAMGILSAGCSHNTQNGAGNSDKKHSIALITDFNGVDDHSYNEIAWKGFTDYGKEHHLKRGAGGYQYFESNGASDFVPNLNQAASAGYQTIYGVGFTLTDSIKAASKKNPKRNFVIVDSVITGRKNVVSTIFKSNDASYLAGLAAAGTTKTGKVGFVGGVRSSVIDLFEAGFRKGVADGAKALKKKVTVNVQYVGDFTSTDKAKSIAKSMYADNADIVYQAAGQAGNGVFQEAKDYNKTRLAKQKVWVIGVDIDQEKLGNYVSKDGKTENFTLTSVLKGLDVVCKDIADKAYHNKFPGGKTLVYGLDSNGVSLTRGHIDAKTWSSIKKARQAIIDGKIKVPVKPAKK</sequence>
<dbReference type="AlphaFoldDB" id="A0A6G7B7E4"/>
<dbReference type="RefSeq" id="WP_164823851.1">
    <property type="nucleotide sequence ID" value="NZ_CP049228.1"/>
</dbReference>
<keyword evidence="5" id="KW-0472">Membrane</keyword>
<dbReference type="CDD" id="cd06354">
    <property type="entry name" value="PBP1_PrnA-like"/>
    <property type="match status" value="1"/>
</dbReference>
<evidence type="ECO:0000256" key="4">
    <source>
        <dbReference type="ARBA" id="ARBA00022729"/>
    </source>
</evidence>
<evidence type="ECO:0000256" key="2">
    <source>
        <dbReference type="ARBA" id="ARBA00008610"/>
    </source>
</evidence>
<evidence type="ECO:0000259" key="8">
    <source>
        <dbReference type="Pfam" id="PF02608"/>
    </source>
</evidence>
<dbReference type="PANTHER" id="PTHR34296">
    <property type="entry name" value="TRANSCRIPTIONAL ACTIVATOR PROTEIN MED"/>
    <property type="match status" value="1"/>
</dbReference>
<keyword evidence="4 7" id="KW-0732">Signal</keyword>
<evidence type="ECO:0000313" key="10">
    <source>
        <dbReference type="Proteomes" id="UP000501676"/>
    </source>
</evidence>